<evidence type="ECO:0000313" key="2">
    <source>
        <dbReference type="EMBL" id="MFC0395173.1"/>
    </source>
</evidence>
<evidence type="ECO:0008006" key="4">
    <source>
        <dbReference type="Google" id="ProtNLM"/>
    </source>
</evidence>
<dbReference type="PROSITE" id="PS51257">
    <property type="entry name" value="PROKAR_LIPOPROTEIN"/>
    <property type="match status" value="1"/>
</dbReference>
<protein>
    <recommendedName>
        <fullName evidence="4">Lipoprotein</fullName>
    </recommendedName>
</protein>
<sequence length="243" mass="27130">MFRLKGAMSALLIAIMATALSGCLYPDDQLEQNQRPAKDSILNVQTIVDQYQKDTGLLPIQNSKPDTPMYEKYLVDFDKLQRMQYISDIPANAFEKGGSYYYLIINEETDPTIKLMNLVIYQRINDIQNSIKTYAGKNGGKLPEGDSVYPGFKRIDYTKLSLNEPDIRSVFSGQTLGTMMDAKGLVYVDYGIDLTQVITKQEGAKPGPEQDLREILVANSDFVPVKSAAYYLVNGEPQAAANK</sequence>
<name>A0ABV6JKV9_9BACL</name>
<comment type="caution">
    <text evidence="2">The sequence shown here is derived from an EMBL/GenBank/DDBJ whole genome shotgun (WGS) entry which is preliminary data.</text>
</comment>
<accession>A0ABV6JKV9</accession>
<feature type="chain" id="PRO_5045376388" description="Lipoprotein" evidence="1">
    <location>
        <begin position="22"/>
        <end position="243"/>
    </location>
</feature>
<gene>
    <name evidence="2" type="ORF">ACFFJ8_27880</name>
</gene>
<reference evidence="2 3" key="1">
    <citation type="submission" date="2024-09" db="EMBL/GenBank/DDBJ databases">
        <authorList>
            <person name="Sun Q."/>
            <person name="Mori K."/>
        </authorList>
    </citation>
    <scope>NUCLEOTIDE SEQUENCE [LARGE SCALE GENOMIC DNA]</scope>
    <source>
        <strain evidence="2 3">CCM 4839</strain>
    </source>
</reference>
<dbReference type="RefSeq" id="WP_204816304.1">
    <property type="nucleotide sequence ID" value="NZ_JANHOF010000001.1"/>
</dbReference>
<dbReference type="EMBL" id="JBHLVF010000041">
    <property type="protein sequence ID" value="MFC0395173.1"/>
    <property type="molecule type" value="Genomic_DNA"/>
</dbReference>
<evidence type="ECO:0000313" key="3">
    <source>
        <dbReference type="Proteomes" id="UP001589818"/>
    </source>
</evidence>
<dbReference type="Proteomes" id="UP001589818">
    <property type="component" value="Unassembled WGS sequence"/>
</dbReference>
<keyword evidence="1" id="KW-0732">Signal</keyword>
<proteinExistence type="predicted"/>
<keyword evidence="3" id="KW-1185">Reference proteome</keyword>
<evidence type="ECO:0000256" key="1">
    <source>
        <dbReference type="SAM" id="SignalP"/>
    </source>
</evidence>
<feature type="signal peptide" evidence="1">
    <location>
        <begin position="1"/>
        <end position="21"/>
    </location>
</feature>
<organism evidence="2 3">
    <name type="scientific">Paenibacillus mendelii</name>
    <dbReference type="NCBI Taxonomy" id="206163"/>
    <lineage>
        <taxon>Bacteria</taxon>
        <taxon>Bacillati</taxon>
        <taxon>Bacillota</taxon>
        <taxon>Bacilli</taxon>
        <taxon>Bacillales</taxon>
        <taxon>Paenibacillaceae</taxon>
        <taxon>Paenibacillus</taxon>
    </lineage>
</organism>